<dbReference type="AlphaFoldDB" id="A0A660KWL7"/>
<organism evidence="1 2">
    <name type="scientific">Brockia lithotrophica</name>
    <dbReference type="NCBI Taxonomy" id="933949"/>
    <lineage>
        <taxon>Bacteria</taxon>
        <taxon>Bacillati</taxon>
        <taxon>Bacillota</taxon>
        <taxon>Bacilli</taxon>
        <taxon>Bacillales</taxon>
        <taxon>Bacillales Family X. Incertae Sedis</taxon>
        <taxon>Brockia</taxon>
    </lineage>
</organism>
<evidence type="ECO:0000313" key="2">
    <source>
        <dbReference type="Proteomes" id="UP000267019"/>
    </source>
</evidence>
<keyword evidence="2" id="KW-1185">Reference proteome</keyword>
<name>A0A660KWL7_9BACL</name>
<accession>A0A660KWL7</accession>
<dbReference type="Proteomes" id="UP000267019">
    <property type="component" value="Unassembled WGS sequence"/>
</dbReference>
<sequence>MLVWRGQDGEAAEGVAVGAIEGKCFTMWHDG</sequence>
<dbReference type="EMBL" id="RBIJ01000004">
    <property type="protein sequence ID" value="RKQ84118.1"/>
    <property type="molecule type" value="Genomic_DNA"/>
</dbReference>
<reference evidence="1 2" key="1">
    <citation type="submission" date="2018-10" db="EMBL/GenBank/DDBJ databases">
        <title>Genomic Encyclopedia of Type Strains, Phase IV (KMG-IV): sequencing the most valuable type-strain genomes for metagenomic binning, comparative biology and taxonomic classification.</title>
        <authorList>
            <person name="Goeker M."/>
        </authorList>
    </citation>
    <scope>NUCLEOTIDE SEQUENCE [LARGE SCALE GENOMIC DNA]</scope>
    <source>
        <strain evidence="1 2">DSM 22653</strain>
    </source>
</reference>
<evidence type="ECO:0000313" key="1">
    <source>
        <dbReference type="EMBL" id="RKQ84118.1"/>
    </source>
</evidence>
<proteinExistence type="predicted"/>
<comment type="caution">
    <text evidence="1">The sequence shown here is derived from an EMBL/GenBank/DDBJ whole genome shotgun (WGS) entry which is preliminary data.</text>
</comment>
<protein>
    <submittedName>
        <fullName evidence="1">Uncharacterized protein</fullName>
    </submittedName>
</protein>
<gene>
    <name evidence="1" type="ORF">C7438_1286</name>
</gene>